<organism evidence="1 2">
    <name type="scientific">Ceratitis capitata</name>
    <name type="common">Mediterranean fruit fly</name>
    <name type="synonym">Tephritis capitata</name>
    <dbReference type="NCBI Taxonomy" id="7213"/>
    <lineage>
        <taxon>Eukaryota</taxon>
        <taxon>Metazoa</taxon>
        <taxon>Ecdysozoa</taxon>
        <taxon>Arthropoda</taxon>
        <taxon>Hexapoda</taxon>
        <taxon>Insecta</taxon>
        <taxon>Pterygota</taxon>
        <taxon>Neoptera</taxon>
        <taxon>Endopterygota</taxon>
        <taxon>Diptera</taxon>
        <taxon>Brachycera</taxon>
        <taxon>Muscomorpha</taxon>
        <taxon>Tephritoidea</taxon>
        <taxon>Tephritidae</taxon>
        <taxon>Ceratitis</taxon>
        <taxon>Ceratitis</taxon>
    </lineage>
</organism>
<feature type="non-terminal residue" evidence="1">
    <location>
        <position position="1"/>
    </location>
</feature>
<proteinExistence type="predicted"/>
<keyword evidence="2" id="KW-1185">Reference proteome</keyword>
<comment type="caution">
    <text evidence="1">The sequence shown here is derived from an EMBL/GenBank/DDBJ whole genome shotgun (WGS) entry which is preliminary data.</text>
</comment>
<name>A0A811VF73_CERCA</name>
<sequence>NFPTLVTTQVIRSVQPYRPLVAAANAAFNAAHAHAPSDIAALPRTFGQGAKLLRRRPTDTG</sequence>
<dbReference type="Proteomes" id="UP000606786">
    <property type="component" value="Unassembled WGS sequence"/>
</dbReference>
<protein>
    <submittedName>
        <fullName evidence="1">(Mediterranean fruit fly) hypothetical protein</fullName>
    </submittedName>
</protein>
<evidence type="ECO:0000313" key="1">
    <source>
        <dbReference type="EMBL" id="CAD7014978.1"/>
    </source>
</evidence>
<reference evidence="1" key="1">
    <citation type="submission" date="2020-11" db="EMBL/GenBank/DDBJ databases">
        <authorList>
            <person name="Whitehead M."/>
        </authorList>
    </citation>
    <scope>NUCLEOTIDE SEQUENCE</scope>
    <source>
        <strain evidence="1">EGII</strain>
    </source>
</reference>
<dbReference type="AlphaFoldDB" id="A0A811VF73"/>
<evidence type="ECO:0000313" key="2">
    <source>
        <dbReference type="Proteomes" id="UP000606786"/>
    </source>
</evidence>
<gene>
    <name evidence="1" type="ORF">CCAP1982_LOCUS22938</name>
</gene>
<accession>A0A811VF73</accession>
<dbReference type="EMBL" id="CAJHJT010000056">
    <property type="protein sequence ID" value="CAD7014978.1"/>
    <property type="molecule type" value="Genomic_DNA"/>
</dbReference>